<dbReference type="PANTHER" id="PTHR12395">
    <property type="entry name" value="DOM-3 RELATED"/>
    <property type="match status" value="1"/>
</dbReference>
<accession>A0A811JTM9</accession>
<sequence length="335" mass="38742">MSRPHYVGDFATDFKESRIHLGRARARYLYESLVNKTDLSLDLNHGLEIFEGKPDEDEHLDGLLKYIMAISEPKSDLKKVIHNANVVSWRGTLTRIGASPYDASNSDGWKVLCSMFDGVMFLCELSTDSKVNKRGQKTDRDKRMTYWGYKFEQYTTTELPNEPPETSFPVSTMANYSAVFTLDLGNRDRTDKLRIFTGAEMDCLNGSGDFVELKTQFKQLGIGRYWYQKEMKWWLQSFLVGIDTIIIGLRDDDGIVREVKPVKVNDLARRPNGWDPAVCLNFLITFLREARSQLKNHNNIIAEFDPRQRTISFKMPHSNEKQDAFIHDFVDHFKI</sequence>
<dbReference type="EC" id="3.6.1.-" evidence="2"/>
<dbReference type="InterPro" id="IPR013961">
    <property type="entry name" value="RAI1"/>
</dbReference>
<keyword evidence="2" id="KW-0378">Hydrolase</keyword>
<keyword evidence="2" id="KW-0539">Nucleus</keyword>
<dbReference type="GO" id="GO:0034353">
    <property type="term" value="F:mRNA 5'-diphosphatase activity"/>
    <property type="evidence" value="ECO:0007669"/>
    <property type="project" value="TreeGrafter"/>
</dbReference>
<dbReference type="PANTHER" id="PTHR12395:SF9">
    <property type="entry name" value="DECAPPING AND EXORIBONUCLEASE PROTEIN"/>
    <property type="match status" value="1"/>
</dbReference>
<evidence type="ECO:0000256" key="2">
    <source>
        <dbReference type="RuleBase" id="RU367113"/>
    </source>
</evidence>
<proteinExistence type="inferred from homology"/>
<dbReference type="GO" id="GO:0046872">
    <property type="term" value="F:metal ion binding"/>
    <property type="evidence" value="ECO:0007669"/>
    <property type="project" value="UniProtKB-KW"/>
</dbReference>
<dbReference type="GO" id="GO:0004518">
    <property type="term" value="F:nuclease activity"/>
    <property type="evidence" value="ECO:0007669"/>
    <property type="project" value="UniProtKB-KW"/>
</dbReference>
<dbReference type="InterPro" id="IPR039039">
    <property type="entry name" value="RAI1-like_fam"/>
</dbReference>
<dbReference type="GO" id="GO:0003723">
    <property type="term" value="F:RNA binding"/>
    <property type="evidence" value="ECO:0007669"/>
    <property type="project" value="UniProtKB-KW"/>
</dbReference>
<dbReference type="OrthoDB" id="5853397at2759"/>
<protein>
    <recommendedName>
        <fullName evidence="2">Decapping nuclease</fullName>
        <ecNumber evidence="2">3.6.1.-</ecNumber>
    </recommendedName>
</protein>
<dbReference type="EMBL" id="CAJFDH010000001">
    <property type="protein sequence ID" value="CAD5206590.1"/>
    <property type="molecule type" value="Genomic_DNA"/>
</dbReference>
<comment type="cofactor">
    <cofactor evidence="2">
        <name>a divalent metal cation</name>
        <dbReference type="ChEBI" id="CHEBI:60240"/>
    </cofactor>
</comment>
<evidence type="ECO:0000313" key="5">
    <source>
        <dbReference type="Proteomes" id="UP000614601"/>
    </source>
</evidence>
<comment type="similarity">
    <text evidence="1 2">Belongs to the DXO/Dom3Z family.</text>
</comment>
<dbReference type="Proteomes" id="UP000614601">
    <property type="component" value="Unassembled WGS sequence"/>
</dbReference>
<comment type="subcellular location">
    <subcellularLocation>
        <location evidence="2">Nucleus</location>
    </subcellularLocation>
</comment>
<name>A0A811JTM9_9BILA</name>
<evidence type="ECO:0000313" key="4">
    <source>
        <dbReference type="EMBL" id="CAD5206590.1"/>
    </source>
</evidence>
<keyword evidence="2" id="KW-0479">Metal-binding</keyword>
<reference evidence="4" key="1">
    <citation type="submission" date="2020-09" db="EMBL/GenBank/DDBJ databases">
        <authorList>
            <person name="Kikuchi T."/>
        </authorList>
    </citation>
    <scope>NUCLEOTIDE SEQUENCE</scope>
    <source>
        <strain evidence="4">SH1</strain>
    </source>
</reference>
<dbReference type="Pfam" id="PF08652">
    <property type="entry name" value="RAI1"/>
    <property type="match status" value="1"/>
</dbReference>
<evidence type="ECO:0000259" key="3">
    <source>
        <dbReference type="Pfam" id="PF08652"/>
    </source>
</evidence>
<dbReference type="EMBL" id="CAJFCW020000001">
    <property type="protein sequence ID" value="CAG9082387.1"/>
    <property type="molecule type" value="Genomic_DNA"/>
</dbReference>
<keyword evidence="2" id="KW-0694">RNA-binding</keyword>
<gene>
    <name evidence="4" type="ORF">BOKJ2_LOCUS1274</name>
</gene>
<dbReference type="GO" id="GO:0000956">
    <property type="term" value="P:nuclear-transcribed mRNA catabolic process"/>
    <property type="evidence" value="ECO:0007669"/>
    <property type="project" value="TreeGrafter"/>
</dbReference>
<feature type="domain" description="RAI1-like" evidence="3">
    <location>
        <begin position="3"/>
        <end position="323"/>
    </location>
</feature>
<dbReference type="AlphaFoldDB" id="A0A811JTM9"/>
<organism evidence="4 5">
    <name type="scientific">Bursaphelenchus okinawaensis</name>
    <dbReference type="NCBI Taxonomy" id="465554"/>
    <lineage>
        <taxon>Eukaryota</taxon>
        <taxon>Metazoa</taxon>
        <taxon>Ecdysozoa</taxon>
        <taxon>Nematoda</taxon>
        <taxon>Chromadorea</taxon>
        <taxon>Rhabditida</taxon>
        <taxon>Tylenchina</taxon>
        <taxon>Tylenchomorpha</taxon>
        <taxon>Aphelenchoidea</taxon>
        <taxon>Aphelenchoididae</taxon>
        <taxon>Bursaphelenchus</taxon>
    </lineage>
</organism>
<dbReference type="GO" id="GO:0005829">
    <property type="term" value="C:cytosol"/>
    <property type="evidence" value="ECO:0007669"/>
    <property type="project" value="TreeGrafter"/>
</dbReference>
<dbReference type="GO" id="GO:0005634">
    <property type="term" value="C:nucleus"/>
    <property type="evidence" value="ECO:0007669"/>
    <property type="project" value="UniProtKB-SubCell"/>
</dbReference>
<dbReference type="Proteomes" id="UP000783686">
    <property type="component" value="Unassembled WGS sequence"/>
</dbReference>
<keyword evidence="5" id="KW-1185">Reference proteome</keyword>
<evidence type="ECO:0000256" key="1">
    <source>
        <dbReference type="ARBA" id="ARBA00006562"/>
    </source>
</evidence>
<dbReference type="GO" id="GO:0110155">
    <property type="term" value="P:NAD-cap decapping"/>
    <property type="evidence" value="ECO:0007669"/>
    <property type="project" value="TreeGrafter"/>
</dbReference>
<dbReference type="GO" id="GO:0000166">
    <property type="term" value="F:nucleotide binding"/>
    <property type="evidence" value="ECO:0007669"/>
    <property type="project" value="UniProtKB-KW"/>
</dbReference>
<comment type="function">
    <text evidence="2">Decapping enzyme for NAD-capped RNAs: specifically hydrolyzes the nicotinamide adenine dinucleotide (NAD) cap from a subset of RNAs by removing the entire NAD moiety from the 5'-end of an NAD-capped RNA.</text>
</comment>
<keyword evidence="2" id="KW-0540">Nuclease</keyword>
<keyword evidence="2" id="KW-0547">Nucleotide-binding</keyword>
<comment type="caution">
    <text evidence="4">The sequence shown here is derived from an EMBL/GenBank/DDBJ whole genome shotgun (WGS) entry which is preliminary data.</text>
</comment>